<proteinExistence type="predicted"/>
<dbReference type="InterPro" id="IPR059106">
    <property type="entry name" value="WHD_MalT"/>
</dbReference>
<evidence type="ECO:0000256" key="3">
    <source>
        <dbReference type="ARBA" id="ARBA00023163"/>
    </source>
</evidence>
<keyword evidence="3" id="KW-0804">Transcription</keyword>
<name>A0A4P6JQ95_KTERU</name>
<dbReference type="Pfam" id="PF17874">
    <property type="entry name" value="TPR_MalT"/>
    <property type="match status" value="1"/>
</dbReference>
<evidence type="ECO:0000259" key="4">
    <source>
        <dbReference type="PROSITE" id="PS50043"/>
    </source>
</evidence>
<protein>
    <recommendedName>
        <fullName evidence="4">HTH luxR-type domain-containing protein</fullName>
    </recommendedName>
</protein>
<dbReference type="Gene3D" id="3.40.50.300">
    <property type="entry name" value="P-loop containing nucleotide triphosphate hydrolases"/>
    <property type="match status" value="1"/>
</dbReference>
<evidence type="ECO:0000256" key="2">
    <source>
        <dbReference type="ARBA" id="ARBA00023125"/>
    </source>
</evidence>
<dbReference type="Gene3D" id="1.25.40.10">
    <property type="entry name" value="Tetratricopeptide repeat domain"/>
    <property type="match status" value="1"/>
</dbReference>
<dbReference type="PROSITE" id="PS00622">
    <property type="entry name" value="HTH_LUXR_1"/>
    <property type="match status" value="1"/>
</dbReference>
<accession>A0A4P6JQ95</accession>
<dbReference type="EMBL" id="CP035758">
    <property type="protein sequence ID" value="QBD77423.1"/>
    <property type="molecule type" value="Genomic_DNA"/>
</dbReference>
<evidence type="ECO:0000313" key="5">
    <source>
        <dbReference type="EMBL" id="QBD77423.1"/>
    </source>
</evidence>
<dbReference type="SUPFAM" id="SSF46894">
    <property type="entry name" value="C-terminal effector domain of the bipartite response regulators"/>
    <property type="match status" value="1"/>
</dbReference>
<dbReference type="GO" id="GO:0003677">
    <property type="term" value="F:DNA binding"/>
    <property type="evidence" value="ECO:0007669"/>
    <property type="project" value="UniProtKB-KW"/>
</dbReference>
<dbReference type="PANTHER" id="PTHR44688:SF25">
    <property type="entry name" value="HTH LUXR-TYPE DOMAIN-CONTAINING PROTEIN"/>
    <property type="match status" value="1"/>
</dbReference>
<keyword evidence="6" id="KW-1185">Reference proteome</keyword>
<dbReference type="Pfam" id="PF00196">
    <property type="entry name" value="GerE"/>
    <property type="match status" value="1"/>
</dbReference>
<dbReference type="OrthoDB" id="135557at2"/>
<dbReference type="InterPro" id="IPR027417">
    <property type="entry name" value="P-loop_NTPase"/>
</dbReference>
<sequence length="1031" mass="116114">MPRTSAYTLVWLAQPAAYELRKQGKTVGRFLSPGDEQWIAQAASLSSFSFEGQHGHLTLLKETRARGNGYWYAYRTQNGRTLKQYVGSTPYLTIAHLEEIAQVLTARQYRATLGSKGQKENTASIYAPLLLSKLRLPHLPTPLVLRERLLTQLDEALEHKLTLVSAPAGFGKTTLISQWIADRTSSTHARPLTIAWISLDAGDNDPIRFWHYIFTACQKFAASVGHSALLQLRSGWQPPFEHSQLETSLTTFLNELSALTNEGLLVLEDYHLITEAQIHETLAFVLEHLPSALHVLLITRSEPPLPLARLRASGDLYELHAADLRFSSTETEAFLQQAMPLRLSPQAIRQIEIRLEGWAAGLRLVTHALHRYSSSQEAEHFLLNFAGSHRSVLEYFVTELLETQPEPLQRFLLLTSGLSRLTGPLCDALLGRKDSTQYLETLARSNLFLEALDASGRWYRYHTLFAEAMQHEARRRLGEEALRDAFHKASLWYEEHGLQTEAIEAALQSQNMLITAELIEHFIDSHEIHGFRTLQRWLEQVPEGVLSVRPTLCLSYASVIMFSSPYRLPPATLAQIEKLLQAAEQGWQHEQNKARLGEVFAFRSLIAWRHATLKQAITYAEQALACLPREELPWRSISLSVIGMAEASSGQLSLARTRLEEAKVLCETIGNHHFSRPTTIMLGSVCVEQGELHLAAKYYRQALTNAKEHEDLSDIAHAQLSLAQLSYEWNDLAEARQIVSEVLTSGLPILDEEIRLNAHLLLAHIDYAQGEPAAAIHELGSLLDWLQSHNLHSFTRAVLAHQVQFELACGDLAAICRWLTLHERFDSAPSFALHEQEVLLMARWHLSQDKPMQALSLLNPVLEAAYAAGRIQSVLKLQVLMARAEAASRQGHEARQRLQAVLSRAYSEGYLRLFLDEGVTLIPLLQAILAHLHDRPLSAYLQTILQAFSAEHKDERNPYPSDYASLTAPLSPQELRVLRLLSAGRSNPEIARELVVSVNTIRSQVQSIYRKLNVNNRIAAMELARHLHLQK</sequence>
<keyword evidence="1" id="KW-0805">Transcription regulation</keyword>
<dbReference type="CDD" id="cd06170">
    <property type="entry name" value="LuxR_C_like"/>
    <property type="match status" value="1"/>
</dbReference>
<dbReference type="Pfam" id="PF25873">
    <property type="entry name" value="WHD_MalT"/>
    <property type="match status" value="1"/>
</dbReference>
<evidence type="ECO:0000313" key="6">
    <source>
        <dbReference type="Proteomes" id="UP000290365"/>
    </source>
</evidence>
<dbReference type="InterPro" id="IPR016032">
    <property type="entry name" value="Sig_transdc_resp-reg_C-effctor"/>
</dbReference>
<dbReference type="InterPro" id="IPR000792">
    <property type="entry name" value="Tscrpt_reg_LuxR_C"/>
</dbReference>
<dbReference type="RefSeq" id="WP_129888480.1">
    <property type="nucleotide sequence ID" value="NZ_CP035758.1"/>
</dbReference>
<gene>
    <name evidence="5" type="ORF">EPA93_16055</name>
</gene>
<evidence type="ECO:0000256" key="1">
    <source>
        <dbReference type="ARBA" id="ARBA00023015"/>
    </source>
</evidence>
<dbReference type="PANTHER" id="PTHR44688">
    <property type="entry name" value="DNA-BINDING TRANSCRIPTIONAL ACTIVATOR DEVR_DOSR"/>
    <property type="match status" value="1"/>
</dbReference>
<dbReference type="InterPro" id="IPR041617">
    <property type="entry name" value="TPR_MalT"/>
</dbReference>
<feature type="domain" description="HTH luxR-type" evidence="4">
    <location>
        <begin position="963"/>
        <end position="1028"/>
    </location>
</feature>
<dbReference type="Gene3D" id="1.10.10.10">
    <property type="entry name" value="Winged helix-like DNA-binding domain superfamily/Winged helix DNA-binding domain"/>
    <property type="match status" value="1"/>
</dbReference>
<dbReference type="InterPro" id="IPR011990">
    <property type="entry name" value="TPR-like_helical_dom_sf"/>
</dbReference>
<keyword evidence="2" id="KW-0238">DNA-binding</keyword>
<dbReference type="Proteomes" id="UP000290365">
    <property type="component" value="Chromosome"/>
</dbReference>
<reference evidence="5 6" key="1">
    <citation type="submission" date="2019-01" db="EMBL/GenBank/DDBJ databases">
        <title>Ktedonosporobacter rubrisoli SCAWS-G2.</title>
        <authorList>
            <person name="Huang Y."/>
            <person name="Yan B."/>
        </authorList>
    </citation>
    <scope>NUCLEOTIDE SEQUENCE [LARGE SCALE GENOMIC DNA]</scope>
    <source>
        <strain evidence="5 6">SCAWS-G2</strain>
    </source>
</reference>
<dbReference type="PRINTS" id="PR00038">
    <property type="entry name" value="HTHLUXR"/>
</dbReference>
<dbReference type="SMART" id="SM00421">
    <property type="entry name" value="HTH_LUXR"/>
    <property type="match status" value="1"/>
</dbReference>
<dbReference type="KEGG" id="kbs:EPA93_16055"/>
<dbReference type="InterPro" id="IPR036388">
    <property type="entry name" value="WH-like_DNA-bd_sf"/>
</dbReference>
<dbReference type="SUPFAM" id="SSF52540">
    <property type="entry name" value="P-loop containing nucleoside triphosphate hydrolases"/>
    <property type="match status" value="1"/>
</dbReference>
<dbReference type="PROSITE" id="PS50043">
    <property type="entry name" value="HTH_LUXR_2"/>
    <property type="match status" value="1"/>
</dbReference>
<dbReference type="SUPFAM" id="SSF48452">
    <property type="entry name" value="TPR-like"/>
    <property type="match status" value="1"/>
</dbReference>
<dbReference type="AlphaFoldDB" id="A0A4P6JQ95"/>
<organism evidence="5 6">
    <name type="scientific">Ktedonosporobacter rubrisoli</name>
    <dbReference type="NCBI Taxonomy" id="2509675"/>
    <lineage>
        <taxon>Bacteria</taxon>
        <taxon>Bacillati</taxon>
        <taxon>Chloroflexota</taxon>
        <taxon>Ktedonobacteria</taxon>
        <taxon>Ktedonobacterales</taxon>
        <taxon>Ktedonosporobacteraceae</taxon>
        <taxon>Ktedonosporobacter</taxon>
    </lineage>
</organism>
<dbReference type="GO" id="GO:0006355">
    <property type="term" value="P:regulation of DNA-templated transcription"/>
    <property type="evidence" value="ECO:0007669"/>
    <property type="project" value="InterPro"/>
</dbReference>